<evidence type="ECO:0000313" key="2">
    <source>
        <dbReference type="Proteomes" id="UP001300502"/>
    </source>
</evidence>
<evidence type="ECO:0000313" key="1">
    <source>
        <dbReference type="EMBL" id="KAK4525865.1"/>
    </source>
</evidence>
<accession>A0AAV9IEI5</accession>
<comment type="caution">
    <text evidence="1">The sequence shown here is derived from an EMBL/GenBank/DDBJ whole genome shotgun (WGS) entry which is preliminary data.</text>
</comment>
<proteinExistence type="predicted"/>
<sequence length="281" mass="33039">MSYGEKTKTLDLVKHTVGVINGIFLVYNIFNFHDVFSRSWCPVHWFDENICLVYWLQTSLLQYFVLYETPPSSKLPLQLKGSIELVVRMETQERKLVSFESKHDGTVVVESENEETPFAFPGMKETFRCLVGVFQGTGRRVKYHPFHLSVTEDFLFPYKQISYILQDHSNGEQEERNGRASFLIHLIACSYYHCGKCCGARNTSTRSFYLQASEPNTSDQVFQKNVSRERRRNRCLWRIFRRQLYKRHFKIEEAVVILIAHRAAMHFGFSLSSNTRKQRHI</sequence>
<organism evidence="1 2">
    <name type="scientific">Galdieria yellowstonensis</name>
    <dbReference type="NCBI Taxonomy" id="3028027"/>
    <lineage>
        <taxon>Eukaryota</taxon>
        <taxon>Rhodophyta</taxon>
        <taxon>Bangiophyceae</taxon>
        <taxon>Galdieriales</taxon>
        <taxon>Galdieriaceae</taxon>
        <taxon>Galdieria</taxon>
    </lineage>
</organism>
<keyword evidence="2" id="KW-1185">Reference proteome</keyword>
<name>A0AAV9IEI5_9RHOD</name>
<dbReference type="Proteomes" id="UP001300502">
    <property type="component" value="Unassembled WGS sequence"/>
</dbReference>
<dbReference type="AlphaFoldDB" id="A0AAV9IEI5"/>
<dbReference type="EMBL" id="JANCYU010000034">
    <property type="protein sequence ID" value="KAK4525865.1"/>
    <property type="molecule type" value="Genomic_DNA"/>
</dbReference>
<protein>
    <submittedName>
        <fullName evidence="1">Uncharacterized protein</fullName>
    </submittedName>
</protein>
<gene>
    <name evidence="1" type="ORF">GAYE_SCF17G3774</name>
</gene>
<reference evidence="1 2" key="1">
    <citation type="submission" date="2022-07" db="EMBL/GenBank/DDBJ databases">
        <title>Genome-wide signatures of adaptation to extreme environments.</title>
        <authorList>
            <person name="Cho C.H."/>
            <person name="Yoon H.S."/>
        </authorList>
    </citation>
    <scope>NUCLEOTIDE SEQUENCE [LARGE SCALE GENOMIC DNA]</scope>
    <source>
        <strain evidence="1 2">108.79 E11</strain>
    </source>
</reference>